<sequence length="1114" mass="118074">MAVSGVWCHVPVMPSTSPAPARARRAAVPVTAAQAALFDLAPPPGYVLVPGATAPSAPPVLDAAQAAVAAHRDGPLLVLAGPGTGKTTTLVESVASLVEDPERPLDPASVLVLTFSRRAADELRSRTTARLGRPTGAPVAWTFHSFAYALVRAHAPAEGEPLRLLSAPEQEVVVAELLRGSQEGEGSVRWPDRLAAALSTRGMADEVRAVLARARELGLEPPDLQRAARAAGREDWAAVAEFQAEYLDVLDSSLAVDYAELVHRAGLLAEQPAVRAALRERYRAVLVDEYQDTDPAQERLLRALAGDGRHLVAVGDPDQSIYAFRGADVSGILEFPTRFPQHDGTPAPVRTLAVSRRAGERLLAASRSVASRVPVRALPRDAVRAHRALAPGSAEPGEVRVLTFPTAAAEAGAVADLLRRAHLEDGTPWGRMAVLVRSGPRSVPLLRRVLGAAGVPVEVAGDELPLAQEPAVAPLLLALRVAAGMGADGGRASTDQVRTLLLSPLCSAEPGALRSLARELRAQQRTAGLAPASSDELLRTAVEHPEELALLEDRLAAPVRRLGRLLERARQSLADGGTGEQALWALWSGTAWGRRLERAARAGGPAGRSADRDLDAVCALFEAAARLEQRPGVRGARLLLEELEAQRIPGDTLAERAVRGEAVRVLTAHRSKGLEWDVVAVVGVQEGSWPDLRRRGSLLEPDRLGVDGLVEPPSPSDQLAEERRLLYVAVTRARRLLVVTAVASGDDDGERPSRFLEELGVPVEPQGRRARRPLTAAGLVAELRRVAVDPDEPEGLRRAARARLARLAAATDAAGLPLVPAAHPSRWWGLVATSDPGRPLLAEGAPVALSGSTLQRLGDCPLAWFLEHEAAAVSARTTALGFGSIVHVLADEVARGTLPADPAVLDARIDAVWSELAFEARWQSAQQRAEASAAVRRFLDWHALTAQRGRRLLGSEERFEVQVVLPDGPVRLRGSADRLELDGDGRLHVVDFKTGRSAPGPGEVARHPQLGAYQLAVEHGAFADLPGAPPAGSPPGGAELVHLRLESAGSVKVQSQAPLQPADDGGPSWAEELVADAAGAVRAERFAPTPGEQCSRCSFRRACPAQPEGRQVVE</sequence>
<evidence type="ECO:0000256" key="4">
    <source>
        <dbReference type="ARBA" id="ARBA00022763"/>
    </source>
</evidence>
<dbReference type="Pfam" id="PF12705">
    <property type="entry name" value="PDDEXK_1"/>
    <property type="match status" value="1"/>
</dbReference>
<dbReference type="GO" id="GO:0005524">
    <property type="term" value="F:ATP binding"/>
    <property type="evidence" value="ECO:0007669"/>
    <property type="project" value="UniProtKB-UniRule"/>
</dbReference>
<evidence type="ECO:0000313" key="18">
    <source>
        <dbReference type="EMBL" id="RZS87202.1"/>
    </source>
</evidence>
<dbReference type="EC" id="5.6.2.4" evidence="13"/>
<dbReference type="GO" id="GO:0003677">
    <property type="term" value="F:DNA binding"/>
    <property type="evidence" value="ECO:0007669"/>
    <property type="project" value="UniProtKB-KW"/>
</dbReference>
<evidence type="ECO:0000256" key="8">
    <source>
        <dbReference type="ARBA" id="ARBA00022840"/>
    </source>
</evidence>
<dbReference type="GO" id="GO:0043138">
    <property type="term" value="F:3'-5' DNA helicase activity"/>
    <property type="evidence" value="ECO:0007669"/>
    <property type="project" value="UniProtKB-EC"/>
</dbReference>
<keyword evidence="5 15" id="KW-0378">Hydrolase</keyword>
<protein>
    <recommendedName>
        <fullName evidence="13">DNA 3'-5' helicase</fullName>
        <ecNumber evidence="13">5.6.2.4</ecNumber>
    </recommendedName>
</protein>
<keyword evidence="9" id="KW-0238">DNA-binding</keyword>
<evidence type="ECO:0000256" key="11">
    <source>
        <dbReference type="ARBA" id="ARBA00023235"/>
    </source>
</evidence>
<feature type="domain" description="UvrD-like helicase C-terminal" evidence="17">
    <location>
        <begin position="368"/>
        <end position="673"/>
    </location>
</feature>
<dbReference type="Gene3D" id="3.90.320.10">
    <property type="match status" value="1"/>
</dbReference>
<dbReference type="GO" id="GO:0004527">
    <property type="term" value="F:exonuclease activity"/>
    <property type="evidence" value="ECO:0007669"/>
    <property type="project" value="UniProtKB-KW"/>
</dbReference>
<keyword evidence="2" id="KW-0540">Nuclease</keyword>
<evidence type="ECO:0000256" key="2">
    <source>
        <dbReference type="ARBA" id="ARBA00022722"/>
    </source>
</evidence>
<dbReference type="InterPro" id="IPR011604">
    <property type="entry name" value="PDDEXK-like_dom_sf"/>
</dbReference>
<dbReference type="PANTHER" id="PTHR11070">
    <property type="entry name" value="UVRD / RECB / PCRA DNA HELICASE FAMILY MEMBER"/>
    <property type="match status" value="1"/>
</dbReference>
<feature type="binding site" evidence="15">
    <location>
        <begin position="80"/>
        <end position="87"/>
    </location>
    <ligand>
        <name>ATP</name>
        <dbReference type="ChEBI" id="CHEBI:30616"/>
    </ligand>
</feature>
<dbReference type="Gene3D" id="3.40.50.300">
    <property type="entry name" value="P-loop containing nucleotide triphosphate hydrolases"/>
    <property type="match status" value="2"/>
</dbReference>
<keyword evidence="11" id="KW-0413">Isomerase</keyword>
<dbReference type="GO" id="GO:0000725">
    <property type="term" value="P:recombinational repair"/>
    <property type="evidence" value="ECO:0007669"/>
    <property type="project" value="TreeGrafter"/>
</dbReference>
<dbReference type="AlphaFoldDB" id="A0A4Q7NQ19"/>
<gene>
    <name evidence="18" type="ORF">EV189_2626</name>
</gene>
<dbReference type="InterPro" id="IPR027417">
    <property type="entry name" value="P-loop_NTPase"/>
</dbReference>
<evidence type="ECO:0000256" key="7">
    <source>
        <dbReference type="ARBA" id="ARBA00022839"/>
    </source>
</evidence>
<evidence type="ECO:0000256" key="13">
    <source>
        <dbReference type="ARBA" id="ARBA00034808"/>
    </source>
</evidence>
<dbReference type="Gene3D" id="1.10.486.10">
    <property type="entry name" value="PCRA, domain 4"/>
    <property type="match status" value="1"/>
</dbReference>
<keyword evidence="7" id="KW-0269">Exonuclease</keyword>
<keyword evidence="19" id="KW-1185">Reference proteome</keyword>
<comment type="catalytic activity">
    <reaction evidence="12">
        <text>Couples ATP hydrolysis with the unwinding of duplex DNA by translocating in the 3'-5' direction.</text>
        <dbReference type="EC" id="5.6.2.4"/>
    </reaction>
</comment>
<dbReference type="InterPro" id="IPR014017">
    <property type="entry name" value="DNA_helicase_UvrD-like_C"/>
</dbReference>
<keyword evidence="6 15" id="KW-0347">Helicase</keyword>
<dbReference type="SUPFAM" id="SSF52540">
    <property type="entry name" value="P-loop containing nucleoside triphosphate hydrolases"/>
    <property type="match status" value="1"/>
</dbReference>
<comment type="catalytic activity">
    <reaction evidence="14">
        <text>ATP + H2O = ADP + phosphate + H(+)</text>
        <dbReference type="Rhea" id="RHEA:13065"/>
        <dbReference type="ChEBI" id="CHEBI:15377"/>
        <dbReference type="ChEBI" id="CHEBI:15378"/>
        <dbReference type="ChEBI" id="CHEBI:30616"/>
        <dbReference type="ChEBI" id="CHEBI:43474"/>
        <dbReference type="ChEBI" id="CHEBI:456216"/>
        <dbReference type="EC" id="5.6.2.4"/>
    </reaction>
</comment>
<name>A0A4Q7NQ19_9ACTN</name>
<dbReference type="GO" id="GO:0005829">
    <property type="term" value="C:cytosol"/>
    <property type="evidence" value="ECO:0007669"/>
    <property type="project" value="TreeGrafter"/>
</dbReference>
<keyword evidence="3 15" id="KW-0547">Nucleotide-binding</keyword>
<dbReference type="CDD" id="cd17932">
    <property type="entry name" value="DEXQc_UvrD"/>
    <property type="match status" value="1"/>
</dbReference>
<organism evidence="18 19">
    <name type="scientific">Motilibacter rhizosphaerae</name>
    <dbReference type="NCBI Taxonomy" id="598652"/>
    <lineage>
        <taxon>Bacteria</taxon>
        <taxon>Bacillati</taxon>
        <taxon>Actinomycetota</taxon>
        <taxon>Actinomycetes</taxon>
        <taxon>Motilibacterales</taxon>
        <taxon>Motilibacteraceae</taxon>
        <taxon>Motilibacter</taxon>
    </lineage>
</organism>
<dbReference type="InterPro" id="IPR014016">
    <property type="entry name" value="UvrD-like_ATP-bd"/>
</dbReference>
<keyword evidence="8 15" id="KW-0067">ATP-binding</keyword>
<dbReference type="InterPro" id="IPR000212">
    <property type="entry name" value="DNA_helicase_UvrD/REP"/>
</dbReference>
<dbReference type="PROSITE" id="PS51198">
    <property type="entry name" value="UVRD_HELICASE_ATP_BIND"/>
    <property type="match status" value="1"/>
</dbReference>
<evidence type="ECO:0000259" key="16">
    <source>
        <dbReference type="PROSITE" id="PS51198"/>
    </source>
</evidence>
<evidence type="ECO:0000256" key="9">
    <source>
        <dbReference type="ARBA" id="ARBA00023125"/>
    </source>
</evidence>
<comment type="caution">
    <text evidence="18">The sequence shown here is derived from an EMBL/GenBank/DDBJ whole genome shotgun (WGS) entry which is preliminary data.</text>
</comment>
<dbReference type="PANTHER" id="PTHR11070:SF59">
    <property type="entry name" value="DNA 3'-5' HELICASE"/>
    <property type="match status" value="1"/>
</dbReference>
<dbReference type="Gene3D" id="1.10.10.160">
    <property type="match status" value="1"/>
</dbReference>
<evidence type="ECO:0000256" key="5">
    <source>
        <dbReference type="ARBA" id="ARBA00022801"/>
    </source>
</evidence>
<evidence type="ECO:0000313" key="19">
    <source>
        <dbReference type="Proteomes" id="UP000293638"/>
    </source>
</evidence>
<evidence type="ECO:0000256" key="12">
    <source>
        <dbReference type="ARBA" id="ARBA00034617"/>
    </source>
</evidence>
<dbReference type="Pfam" id="PF00580">
    <property type="entry name" value="UvrD-helicase"/>
    <property type="match status" value="1"/>
</dbReference>
<accession>A0A4Q7NQ19</accession>
<dbReference type="Pfam" id="PF13361">
    <property type="entry name" value="UvrD_C"/>
    <property type="match status" value="1"/>
</dbReference>
<dbReference type="InterPro" id="IPR013986">
    <property type="entry name" value="DExx_box_DNA_helicase_dom_sf"/>
</dbReference>
<comment type="similarity">
    <text evidence="1">Belongs to the helicase family. UvrD subfamily.</text>
</comment>
<dbReference type="EMBL" id="SGXD01000003">
    <property type="protein sequence ID" value="RZS87202.1"/>
    <property type="molecule type" value="Genomic_DNA"/>
</dbReference>
<reference evidence="18 19" key="1">
    <citation type="submission" date="2019-02" db="EMBL/GenBank/DDBJ databases">
        <title>Genomic Encyclopedia of Type Strains, Phase IV (KMG-IV): sequencing the most valuable type-strain genomes for metagenomic binning, comparative biology and taxonomic classification.</title>
        <authorList>
            <person name="Goeker M."/>
        </authorList>
    </citation>
    <scope>NUCLEOTIDE SEQUENCE [LARGE SCALE GENOMIC DNA]</scope>
    <source>
        <strain evidence="18 19">DSM 45622</strain>
    </source>
</reference>
<evidence type="ECO:0000256" key="14">
    <source>
        <dbReference type="ARBA" id="ARBA00048988"/>
    </source>
</evidence>
<proteinExistence type="inferred from homology"/>
<evidence type="ECO:0000256" key="1">
    <source>
        <dbReference type="ARBA" id="ARBA00009922"/>
    </source>
</evidence>
<evidence type="ECO:0000256" key="6">
    <source>
        <dbReference type="ARBA" id="ARBA00022806"/>
    </source>
</evidence>
<evidence type="ECO:0000256" key="10">
    <source>
        <dbReference type="ARBA" id="ARBA00023204"/>
    </source>
</evidence>
<evidence type="ECO:0000256" key="3">
    <source>
        <dbReference type="ARBA" id="ARBA00022741"/>
    </source>
</evidence>
<evidence type="ECO:0000256" key="15">
    <source>
        <dbReference type="PROSITE-ProRule" id="PRU00560"/>
    </source>
</evidence>
<dbReference type="InterPro" id="IPR038726">
    <property type="entry name" value="PDDEXK_AddAB-type"/>
</dbReference>
<dbReference type="Proteomes" id="UP000293638">
    <property type="component" value="Unassembled WGS sequence"/>
</dbReference>
<dbReference type="PROSITE" id="PS51217">
    <property type="entry name" value="UVRD_HELICASE_CTER"/>
    <property type="match status" value="1"/>
</dbReference>
<keyword evidence="4" id="KW-0227">DNA damage</keyword>
<evidence type="ECO:0000259" key="17">
    <source>
        <dbReference type="PROSITE" id="PS51217"/>
    </source>
</evidence>
<feature type="domain" description="UvrD-like helicase ATP-binding" evidence="16">
    <location>
        <begin position="59"/>
        <end position="359"/>
    </location>
</feature>
<keyword evidence="10" id="KW-0234">DNA repair</keyword>
<dbReference type="GO" id="GO:0033202">
    <property type="term" value="C:DNA helicase complex"/>
    <property type="evidence" value="ECO:0007669"/>
    <property type="project" value="TreeGrafter"/>
</dbReference>